<dbReference type="AlphaFoldDB" id="A0A8H2XFZ4"/>
<comment type="caution">
    <text evidence="1">The sequence shown here is derived from an EMBL/GenBank/DDBJ whole genome shotgun (WGS) entry which is preliminary data.</text>
</comment>
<evidence type="ECO:0000313" key="2">
    <source>
        <dbReference type="Proteomes" id="UP000663861"/>
    </source>
</evidence>
<sequence>MLQVEPASMRCPTWELKKTPKQKQIDKGKALKDKQIAECTLEKQSQSEAKQRWSKEQACIQDLQLQAKDELENADATIRMMYNMGEAPKLGKLT</sequence>
<protein>
    <submittedName>
        <fullName evidence="1">Uncharacterized protein</fullName>
    </submittedName>
</protein>
<name>A0A8H2XFZ4_9AGAM</name>
<gene>
    <name evidence="1" type="ORF">RDB_LOCUS14381</name>
</gene>
<dbReference type="EMBL" id="CAJMWY010000211">
    <property type="protein sequence ID" value="CAE6421963.1"/>
    <property type="molecule type" value="Genomic_DNA"/>
</dbReference>
<dbReference type="Proteomes" id="UP000663861">
    <property type="component" value="Unassembled WGS sequence"/>
</dbReference>
<accession>A0A8H2XFZ4</accession>
<organism evidence="1 2">
    <name type="scientific">Rhizoctonia solani</name>
    <dbReference type="NCBI Taxonomy" id="456999"/>
    <lineage>
        <taxon>Eukaryota</taxon>
        <taxon>Fungi</taxon>
        <taxon>Dikarya</taxon>
        <taxon>Basidiomycota</taxon>
        <taxon>Agaricomycotina</taxon>
        <taxon>Agaricomycetes</taxon>
        <taxon>Cantharellales</taxon>
        <taxon>Ceratobasidiaceae</taxon>
        <taxon>Rhizoctonia</taxon>
    </lineage>
</organism>
<proteinExistence type="predicted"/>
<reference evidence="1" key="1">
    <citation type="submission" date="2021-01" db="EMBL/GenBank/DDBJ databases">
        <authorList>
            <person name="Kaushik A."/>
        </authorList>
    </citation>
    <scope>NUCLEOTIDE SEQUENCE</scope>
    <source>
        <strain evidence="1">AG4-RS23</strain>
    </source>
</reference>
<evidence type="ECO:0000313" key="1">
    <source>
        <dbReference type="EMBL" id="CAE6421963.1"/>
    </source>
</evidence>